<proteinExistence type="predicted"/>
<feature type="non-terminal residue" evidence="2">
    <location>
        <position position="184"/>
    </location>
</feature>
<comment type="caution">
    <text evidence="2">The sequence shown here is derived from an EMBL/GenBank/DDBJ whole genome shotgun (WGS) entry which is preliminary data.</text>
</comment>
<evidence type="ECO:0000313" key="3">
    <source>
        <dbReference type="Proteomes" id="UP000269945"/>
    </source>
</evidence>
<dbReference type="EMBL" id="CYRY02043449">
    <property type="protein sequence ID" value="VCX37858.1"/>
    <property type="molecule type" value="Genomic_DNA"/>
</dbReference>
<feature type="region of interest" description="Disordered" evidence="1">
    <location>
        <begin position="115"/>
        <end position="184"/>
    </location>
</feature>
<feature type="compositionally biased region" description="Low complexity" evidence="1">
    <location>
        <begin position="23"/>
        <end position="54"/>
    </location>
</feature>
<dbReference type="Proteomes" id="UP000269945">
    <property type="component" value="Unassembled WGS sequence"/>
</dbReference>
<gene>
    <name evidence="2" type="ORF">BN2614_LOCUS1</name>
</gene>
<feature type="compositionally biased region" description="Low complexity" evidence="1">
    <location>
        <begin position="156"/>
        <end position="184"/>
    </location>
</feature>
<dbReference type="Pfam" id="PF17061">
    <property type="entry name" value="PARM"/>
    <property type="match status" value="1"/>
</dbReference>
<accession>A0A9X9Q7F0</accession>
<dbReference type="GO" id="GO:0005770">
    <property type="term" value="C:late endosome"/>
    <property type="evidence" value="ECO:0007669"/>
    <property type="project" value="TreeGrafter"/>
</dbReference>
<evidence type="ECO:0000313" key="2">
    <source>
        <dbReference type="EMBL" id="VCX37858.1"/>
    </source>
</evidence>
<protein>
    <submittedName>
        <fullName evidence="2">Uncharacterized protein</fullName>
    </submittedName>
</protein>
<keyword evidence="3" id="KW-1185">Reference proteome</keyword>
<dbReference type="PANTHER" id="PTHR35453:SF1">
    <property type="entry name" value="PROSTATE ANDROGEN-REGULATED MUCIN-LIKE PROTEIN 1"/>
    <property type="match status" value="1"/>
</dbReference>
<feature type="non-terminal residue" evidence="2">
    <location>
        <position position="1"/>
    </location>
</feature>
<organism evidence="2 3">
    <name type="scientific">Gulo gulo</name>
    <name type="common">Wolverine</name>
    <name type="synonym">Gluton</name>
    <dbReference type="NCBI Taxonomy" id="48420"/>
    <lineage>
        <taxon>Eukaryota</taxon>
        <taxon>Metazoa</taxon>
        <taxon>Chordata</taxon>
        <taxon>Craniata</taxon>
        <taxon>Vertebrata</taxon>
        <taxon>Euteleostomi</taxon>
        <taxon>Mammalia</taxon>
        <taxon>Eutheria</taxon>
        <taxon>Laurasiatheria</taxon>
        <taxon>Carnivora</taxon>
        <taxon>Caniformia</taxon>
        <taxon>Musteloidea</taxon>
        <taxon>Mustelidae</taxon>
        <taxon>Guloninae</taxon>
        <taxon>Gulo</taxon>
    </lineage>
</organism>
<dbReference type="GO" id="GO:0005769">
    <property type="term" value="C:early endosome"/>
    <property type="evidence" value="ECO:0007669"/>
    <property type="project" value="TreeGrafter"/>
</dbReference>
<dbReference type="InterPro" id="IPR031431">
    <property type="entry name" value="PARM1"/>
</dbReference>
<dbReference type="GO" id="GO:0005794">
    <property type="term" value="C:Golgi apparatus"/>
    <property type="evidence" value="ECO:0007669"/>
    <property type="project" value="TreeGrafter"/>
</dbReference>
<name>A0A9X9Q7F0_GULGU</name>
<feature type="region of interest" description="Disordered" evidence="1">
    <location>
        <begin position="1"/>
        <end position="57"/>
    </location>
</feature>
<feature type="compositionally biased region" description="Low complexity" evidence="1">
    <location>
        <begin position="130"/>
        <end position="143"/>
    </location>
</feature>
<evidence type="ECO:0000256" key="1">
    <source>
        <dbReference type="SAM" id="MobiDB-lite"/>
    </source>
</evidence>
<dbReference type="AlphaFoldDB" id="A0A9X9Q7F0"/>
<sequence>LGRLGWSRSAPGAGGHAADEAAPRSSRFSALRRSSPSPSAQSRPRLPAPTAASAAEEEPYALRALGQSRSSAPHTSTMVCKTLFALCIFTAGLRVQSLPSSAPFPVSLPANALPSTAGWTSAPRSPPASPTSGAPGHAVLPAPASAPAPTRPRNVSAEPGEAGPSSPASPWGGPSAEASPASGG</sequence>
<dbReference type="GO" id="GO:0005886">
    <property type="term" value="C:plasma membrane"/>
    <property type="evidence" value="ECO:0007669"/>
    <property type="project" value="TreeGrafter"/>
</dbReference>
<reference evidence="2 3" key="1">
    <citation type="submission" date="2018-10" db="EMBL/GenBank/DDBJ databases">
        <authorList>
            <person name="Ekblom R."/>
            <person name="Jareborg N."/>
        </authorList>
    </citation>
    <scope>NUCLEOTIDE SEQUENCE [LARGE SCALE GENOMIC DNA]</scope>
    <source>
        <tissue evidence="2">Muscle</tissue>
    </source>
</reference>
<dbReference type="PANTHER" id="PTHR35453">
    <property type="entry name" value="PROSTATE ANDROGEN-REGULATED MUCIN-LIKE PROTEIN 1"/>
    <property type="match status" value="1"/>
</dbReference>